<proteinExistence type="predicted"/>
<dbReference type="AlphaFoldDB" id="A0A4R5Q913"/>
<dbReference type="RefSeq" id="WP_133292361.1">
    <property type="nucleotide sequence ID" value="NZ_SMSJ01000095.1"/>
</dbReference>
<sequence>MSTDLDKLVVKAEADRLNGIYVRILVLAQAQRIDFIQAGREAVAKGLVSAADWLMVREAVDGC</sequence>
<organism evidence="1 2">
    <name type="scientific">Dankookia rubra</name>
    <dbReference type="NCBI Taxonomy" id="1442381"/>
    <lineage>
        <taxon>Bacteria</taxon>
        <taxon>Pseudomonadati</taxon>
        <taxon>Pseudomonadota</taxon>
        <taxon>Alphaproteobacteria</taxon>
        <taxon>Acetobacterales</taxon>
        <taxon>Roseomonadaceae</taxon>
        <taxon>Dankookia</taxon>
    </lineage>
</organism>
<name>A0A4R5Q913_9PROT</name>
<reference evidence="1 2" key="1">
    <citation type="journal article" date="2016" name="J. Microbiol.">
        <title>Dankookia rubra gen. nov., sp. nov., an alphaproteobacterium isolated from sediment of a shallow stream.</title>
        <authorList>
            <person name="Kim W.H."/>
            <person name="Kim D.H."/>
            <person name="Kang K."/>
            <person name="Ahn T.Y."/>
        </authorList>
    </citation>
    <scope>NUCLEOTIDE SEQUENCE [LARGE SCALE GENOMIC DNA]</scope>
    <source>
        <strain evidence="1 2">JCM30602</strain>
    </source>
</reference>
<accession>A0A4R5Q913</accession>
<evidence type="ECO:0000313" key="1">
    <source>
        <dbReference type="EMBL" id="TDH58811.1"/>
    </source>
</evidence>
<evidence type="ECO:0000313" key="2">
    <source>
        <dbReference type="Proteomes" id="UP000295096"/>
    </source>
</evidence>
<keyword evidence="2" id="KW-1185">Reference proteome</keyword>
<protein>
    <submittedName>
        <fullName evidence="1">Uncharacterized protein</fullName>
    </submittedName>
</protein>
<dbReference type="EMBL" id="SMSJ01000095">
    <property type="protein sequence ID" value="TDH58811.1"/>
    <property type="molecule type" value="Genomic_DNA"/>
</dbReference>
<gene>
    <name evidence="1" type="ORF">E2C06_30555</name>
</gene>
<dbReference type="Proteomes" id="UP000295096">
    <property type="component" value="Unassembled WGS sequence"/>
</dbReference>
<comment type="caution">
    <text evidence="1">The sequence shown here is derived from an EMBL/GenBank/DDBJ whole genome shotgun (WGS) entry which is preliminary data.</text>
</comment>
<dbReference type="OrthoDB" id="7288979at2"/>